<feature type="region of interest" description="Disordered" evidence="5">
    <location>
        <begin position="346"/>
        <end position="366"/>
    </location>
</feature>
<keyword evidence="1" id="KW-0479">Metal-binding</keyword>
<dbReference type="Gene3D" id="3.30.40.10">
    <property type="entry name" value="Zinc/RING finger domain, C3HC4 (zinc finger)"/>
    <property type="match status" value="1"/>
</dbReference>
<evidence type="ECO:0000256" key="3">
    <source>
        <dbReference type="ARBA" id="ARBA00022833"/>
    </source>
</evidence>
<accession>A0A9P4GMR1</accession>
<evidence type="ECO:0000256" key="4">
    <source>
        <dbReference type="PROSITE-ProRule" id="PRU00175"/>
    </source>
</evidence>
<dbReference type="Pfam" id="PF13639">
    <property type="entry name" value="zf-RING_2"/>
    <property type="match status" value="1"/>
</dbReference>
<gene>
    <name evidence="7" type="ORF">K460DRAFT_353082</name>
</gene>
<dbReference type="GO" id="GO:0016567">
    <property type="term" value="P:protein ubiquitination"/>
    <property type="evidence" value="ECO:0007669"/>
    <property type="project" value="TreeGrafter"/>
</dbReference>
<keyword evidence="2 4" id="KW-0863">Zinc-finger</keyword>
<dbReference type="EMBL" id="ML976615">
    <property type="protein sequence ID" value="KAF1848049.1"/>
    <property type="molecule type" value="Genomic_DNA"/>
</dbReference>
<keyword evidence="3" id="KW-0862">Zinc</keyword>
<feature type="region of interest" description="Disordered" evidence="5">
    <location>
        <begin position="1"/>
        <end position="85"/>
    </location>
</feature>
<keyword evidence="8" id="KW-1185">Reference proteome</keyword>
<evidence type="ECO:0000313" key="8">
    <source>
        <dbReference type="Proteomes" id="UP000800039"/>
    </source>
</evidence>
<dbReference type="GO" id="GO:0008270">
    <property type="term" value="F:zinc ion binding"/>
    <property type="evidence" value="ECO:0007669"/>
    <property type="project" value="UniProtKB-KW"/>
</dbReference>
<dbReference type="GO" id="GO:0061630">
    <property type="term" value="F:ubiquitin protein ligase activity"/>
    <property type="evidence" value="ECO:0007669"/>
    <property type="project" value="TreeGrafter"/>
</dbReference>
<feature type="domain" description="RING-type" evidence="6">
    <location>
        <begin position="170"/>
        <end position="218"/>
    </location>
</feature>
<dbReference type="InterPro" id="IPR001841">
    <property type="entry name" value="Znf_RING"/>
</dbReference>
<proteinExistence type="predicted"/>
<dbReference type="InterPro" id="IPR013083">
    <property type="entry name" value="Znf_RING/FYVE/PHD"/>
</dbReference>
<comment type="caution">
    <text evidence="7">The sequence shown here is derived from an EMBL/GenBank/DDBJ whole genome shotgun (WGS) entry which is preliminary data.</text>
</comment>
<evidence type="ECO:0000313" key="7">
    <source>
        <dbReference type="EMBL" id="KAF1848049.1"/>
    </source>
</evidence>
<dbReference type="RefSeq" id="XP_040790612.1">
    <property type="nucleotide sequence ID" value="XM_040931691.1"/>
</dbReference>
<evidence type="ECO:0000256" key="5">
    <source>
        <dbReference type="SAM" id="MobiDB-lite"/>
    </source>
</evidence>
<protein>
    <recommendedName>
        <fullName evidence="6">RING-type domain-containing protein</fullName>
    </recommendedName>
</protein>
<dbReference type="Proteomes" id="UP000800039">
    <property type="component" value="Unassembled WGS sequence"/>
</dbReference>
<reference evidence="7" key="1">
    <citation type="submission" date="2020-01" db="EMBL/GenBank/DDBJ databases">
        <authorList>
            <consortium name="DOE Joint Genome Institute"/>
            <person name="Haridas S."/>
            <person name="Albert R."/>
            <person name="Binder M."/>
            <person name="Bloem J."/>
            <person name="Labutti K."/>
            <person name="Salamov A."/>
            <person name="Andreopoulos B."/>
            <person name="Baker S.E."/>
            <person name="Barry K."/>
            <person name="Bills G."/>
            <person name="Bluhm B.H."/>
            <person name="Cannon C."/>
            <person name="Castanera R."/>
            <person name="Culley D.E."/>
            <person name="Daum C."/>
            <person name="Ezra D."/>
            <person name="Gonzalez J.B."/>
            <person name="Henrissat B."/>
            <person name="Kuo A."/>
            <person name="Liang C."/>
            <person name="Lipzen A."/>
            <person name="Lutzoni F."/>
            <person name="Magnuson J."/>
            <person name="Mondo S."/>
            <person name="Nolan M."/>
            <person name="Ohm R."/>
            <person name="Pangilinan J."/>
            <person name="Park H.-J."/>
            <person name="Ramirez L."/>
            <person name="Alfaro M."/>
            <person name="Sun H."/>
            <person name="Tritt A."/>
            <person name="Yoshinaga Y."/>
            <person name="Zwiers L.-H."/>
            <person name="Turgeon B.G."/>
            <person name="Goodwin S.B."/>
            <person name="Spatafora J.W."/>
            <person name="Crous P.W."/>
            <person name="Grigoriev I.V."/>
        </authorList>
    </citation>
    <scope>NUCLEOTIDE SEQUENCE</scope>
    <source>
        <strain evidence="7">CBS 394.84</strain>
    </source>
</reference>
<evidence type="ECO:0000259" key="6">
    <source>
        <dbReference type="PROSITE" id="PS50089"/>
    </source>
</evidence>
<dbReference type="PROSITE" id="PS50089">
    <property type="entry name" value="ZF_RING_2"/>
    <property type="match status" value="1"/>
</dbReference>
<organism evidence="7 8">
    <name type="scientific">Cucurbitaria berberidis CBS 394.84</name>
    <dbReference type="NCBI Taxonomy" id="1168544"/>
    <lineage>
        <taxon>Eukaryota</taxon>
        <taxon>Fungi</taxon>
        <taxon>Dikarya</taxon>
        <taxon>Ascomycota</taxon>
        <taxon>Pezizomycotina</taxon>
        <taxon>Dothideomycetes</taxon>
        <taxon>Pleosporomycetidae</taxon>
        <taxon>Pleosporales</taxon>
        <taxon>Pleosporineae</taxon>
        <taxon>Cucurbitariaceae</taxon>
        <taxon>Cucurbitaria</taxon>
    </lineage>
</organism>
<feature type="compositionally biased region" description="Basic and acidic residues" evidence="5">
    <location>
        <begin position="35"/>
        <end position="46"/>
    </location>
</feature>
<dbReference type="PANTHER" id="PTHR45969:SF69">
    <property type="entry name" value="FINGER DOMAIN PROTEIN, PUTATIVE (AFU_ORTHOLOGUE AFUA_3G12190)-RELATED"/>
    <property type="match status" value="1"/>
</dbReference>
<feature type="compositionally biased region" description="Gly residues" evidence="5">
    <location>
        <begin position="348"/>
        <end position="366"/>
    </location>
</feature>
<feature type="compositionally biased region" description="Low complexity" evidence="5">
    <location>
        <begin position="47"/>
        <end position="68"/>
    </location>
</feature>
<sequence>MSGYYRSSFGASFGDDDDEEDSNGQRGQWYGYSIYHDHNGRHHESGHGPYSPSSPSRRGGRMSGMSLGTPGMRSMGGNSGERGVPRRTLSYEELNYDSDGSSFSFDDDSGSVHYIDRTNSTARTNRTARTTRANGTPPPALSSDRATTFMEQHTDFLSHGDTTDPPNTECPICLEGIEEHICVRITGIEGCHHMFGLECLQELLKHQPHKKKECPLCRNEWMPEEGIWQDDERLTRRRGHGAVRPTRQPTTSGGGRDTRPRTPPAFVRAPRGPYMGSVRDAQFTRAGREYTGPVHSGMSVFDRFATRRPPPSPLLQRVIRRQPSYDTDEDSETIRSPLRIRRVRRSGHGGSYAHGHGGGYGGFRGY</sequence>
<dbReference type="OrthoDB" id="8062037at2759"/>
<dbReference type="SUPFAM" id="SSF57850">
    <property type="entry name" value="RING/U-box"/>
    <property type="match status" value="1"/>
</dbReference>
<evidence type="ECO:0000256" key="1">
    <source>
        <dbReference type="ARBA" id="ARBA00022723"/>
    </source>
</evidence>
<dbReference type="AlphaFoldDB" id="A0A9P4GMR1"/>
<feature type="region of interest" description="Disordered" evidence="5">
    <location>
        <begin position="232"/>
        <end position="276"/>
    </location>
</feature>
<dbReference type="PANTHER" id="PTHR45969">
    <property type="entry name" value="RING ZINC FINGER PROTEIN-RELATED"/>
    <property type="match status" value="1"/>
</dbReference>
<evidence type="ECO:0000256" key="2">
    <source>
        <dbReference type="ARBA" id="ARBA00022771"/>
    </source>
</evidence>
<dbReference type="GeneID" id="63848943"/>
<name>A0A9P4GMR1_9PLEO</name>